<dbReference type="PANTHER" id="PTHR30055:SF234">
    <property type="entry name" value="HTH-TYPE TRANSCRIPTIONAL REGULATOR BETI"/>
    <property type="match status" value="1"/>
</dbReference>
<evidence type="ECO:0000256" key="3">
    <source>
        <dbReference type="ARBA" id="ARBA00023163"/>
    </source>
</evidence>
<dbReference type="InterPro" id="IPR009057">
    <property type="entry name" value="Homeodomain-like_sf"/>
</dbReference>
<evidence type="ECO:0000313" key="5">
    <source>
        <dbReference type="EMBL" id="WTW67549.1"/>
    </source>
</evidence>
<name>A0AAU2VJ53_9ACTN</name>
<evidence type="ECO:0000259" key="4">
    <source>
        <dbReference type="Pfam" id="PF00440"/>
    </source>
</evidence>
<dbReference type="AlphaFoldDB" id="A0AAU2VJ53"/>
<evidence type="ECO:0000256" key="2">
    <source>
        <dbReference type="ARBA" id="ARBA00023125"/>
    </source>
</evidence>
<reference evidence="5" key="1">
    <citation type="submission" date="2022-10" db="EMBL/GenBank/DDBJ databases">
        <title>The complete genomes of actinobacterial strains from the NBC collection.</title>
        <authorList>
            <person name="Joergensen T.S."/>
            <person name="Alvarez Arevalo M."/>
            <person name="Sterndorff E.B."/>
            <person name="Faurdal D."/>
            <person name="Vuksanovic O."/>
            <person name="Mourched A.-S."/>
            <person name="Charusanti P."/>
            <person name="Shaw S."/>
            <person name="Blin K."/>
            <person name="Weber T."/>
        </authorList>
    </citation>
    <scope>NUCLEOTIDE SEQUENCE</scope>
    <source>
        <strain evidence="5">NBC_00008</strain>
    </source>
</reference>
<dbReference type="PANTHER" id="PTHR30055">
    <property type="entry name" value="HTH-TYPE TRANSCRIPTIONAL REGULATOR RUTR"/>
    <property type="match status" value="1"/>
</dbReference>
<accession>A0AAU2VJ53</accession>
<feature type="domain" description="HTH tetR-type" evidence="4">
    <location>
        <begin position="21"/>
        <end position="53"/>
    </location>
</feature>
<keyword evidence="3" id="KW-0804">Transcription</keyword>
<dbReference type="GO" id="GO:0003700">
    <property type="term" value="F:DNA-binding transcription factor activity"/>
    <property type="evidence" value="ECO:0007669"/>
    <property type="project" value="TreeGrafter"/>
</dbReference>
<dbReference type="GO" id="GO:0000976">
    <property type="term" value="F:transcription cis-regulatory region binding"/>
    <property type="evidence" value="ECO:0007669"/>
    <property type="project" value="TreeGrafter"/>
</dbReference>
<dbReference type="Gene3D" id="1.10.357.10">
    <property type="entry name" value="Tetracycline Repressor, domain 2"/>
    <property type="match status" value="1"/>
</dbReference>
<dbReference type="InterPro" id="IPR050109">
    <property type="entry name" value="HTH-type_TetR-like_transc_reg"/>
</dbReference>
<proteinExistence type="predicted"/>
<organism evidence="5">
    <name type="scientific">Streptomyces sp. NBC_00008</name>
    <dbReference type="NCBI Taxonomy" id="2903610"/>
    <lineage>
        <taxon>Bacteria</taxon>
        <taxon>Bacillati</taxon>
        <taxon>Actinomycetota</taxon>
        <taxon>Actinomycetes</taxon>
        <taxon>Kitasatosporales</taxon>
        <taxon>Streptomycetaceae</taxon>
        <taxon>Streptomyces</taxon>
    </lineage>
</organism>
<evidence type="ECO:0000256" key="1">
    <source>
        <dbReference type="ARBA" id="ARBA00023015"/>
    </source>
</evidence>
<dbReference type="Pfam" id="PF00440">
    <property type="entry name" value="TetR_N"/>
    <property type="match status" value="1"/>
</dbReference>
<protein>
    <submittedName>
        <fullName evidence="5">TetR/AcrR family transcriptional regulator</fullName>
    </submittedName>
</protein>
<dbReference type="EMBL" id="CP108313">
    <property type="protein sequence ID" value="WTW67549.1"/>
    <property type="molecule type" value="Genomic_DNA"/>
</dbReference>
<dbReference type="SUPFAM" id="SSF46689">
    <property type="entry name" value="Homeodomain-like"/>
    <property type="match status" value="1"/>
</dbReference>
<dbReference type="InterPro" id="IPR001647">
    <property type="entry name" value="HTH_TetR"/>
</dbReference>
<gene>
    <name evidence="5" type="ORF">OG398_04255</name>
</gene>
<keyword evidence="1" id="KW-0805">Transcription regulation</keyword>
<keyword evidence="2" id="KW-0238">DNA-binding</keyword>
<sequence length="205" mass="22486">MFTERVQSRAEKREATRLRVLSSAERLFREQGFGSSTIRQIATDAEVSTGTVMSVGDKDALLIAIFDTWIAAVHRGREAGHERGDATPVTPASAAREILDLVEPFISYFALDLELSREYAAVIVRGTHESEVFQTLARALLTELESLLARTPLTATAAGAGARTLYFGYLGILMTVGNGALDQRGAIDRFQEVIHFVVDREGTRQ</sequence>